<dbReference type="EMBL" id="RBNI01011322">
    <property type="protein sequence ID" value="RUP43287.1"/>
    <property type="molecule type" value="Genomic_DNA"/>
</dbReference>
<dbReference type="Gene3D" id="1.25.40.20">
    <property type="entry name" value="Ankyrin repeat-containing domain"/>
    <property type="match status" value="1"/>
</dbReference>
<dbReference type="GO" id="GO:0051020">
    <property type="term" value="F:GTPase binding"/>
    <property type="evidence" value="ECO:0007669"/>
    <property type="project" value="TreeGrafter"/>
</dbReference>
<protein>
    <submittedName>
        <fullName evidence="1">Uncharacterized protein</fullName>
    </submittedName>
</protein>
<sequence length="956" mass="107124">MMDHEPIAGNIALDEAHIDEPAKYNHNISDTPSSVADKYTVDNPSDELASHIDTADAKRIQDMSCDEMSARIAENFKQLSSMLKTTLTPSSLSIAGSLATTPDLSTDSAMTSPLETSLAEESFDDENTIAKKEGLSDDEKQYKVTRVFRRAASNGDVAKIKDMLNNTLVREYINLNAKDEDGTTPLIYAACFGHSDVAFALVEAGAKVDIQDNFGWSALMWATNNNHEALVKVLLEHGASSSQKSAKGRTVFDFVHTDNSKIVEILSHNPRDSMSSTSSFGVPRTTGSSSSGSSHAGDNDFYFHSTSENFDNFMTEEAERHRRLVEAAAELGLDVDLGEFDPNYGNDAGEYGEDGEEMDPDEDLGLNPMNDFLWDRCLPDQMFVFSSNDLGYILDTVISNVKLPVKTRQEICVPANVLFLSARFAHYFSSNELVKEIMEGAMQRMTAYVKSNPRNTSVLAFWITNFTQLLYYLKKDTGLVATTGEYQLHLSELINETYQLIIADAERRIDKILEPAMLEHEQIPGLEEVKFSDDWQRFFKLGNRRSMITPNHSDQAFASGANGSVAMKRASSASMMVHTIRQQSLQSTYQEAQSRQHSPFSPRSITTLLSSTLLVLQSYEVHPSIIIQVIAQYFHYISCELFNRILTTKKLLCRSKALQVRMNISYIEDWVRHNNLPASLASYFTPLVQLLQLLQCLSQLSELTLFIDTLKKLDQLNPIQVKRCVLNYRYEVNEPRVPEEIEKYAMQIAEDTVKHKRARRPGSSESFRRSIQTTSSRSSIVSISAFRQRSDSVSSFALPAMIASQSESAASTPNPRSITPDEFFNDGASVRSFATTATATTFATSGMIVGDDDDDEDDTTDVVETKDSKFLLPFSVPTTANMLYITGWGPRYEKEGGDGNASGSEDDSEVSKILRDDEERRRKAESERRKREREREAVPVIPDDWMERLDRNFDKL</sequence>
<evidence type="ECO:0000313" key="1">
    <source>
        <dbReference type="EMBL" id="RUP43287.1"/>
    </source>
</evidence>
<keyword evidence="2" id="KW-1185">Reference proteome</keyword>
<dbReference type="OrthoDB" id="426293at2759"/>
<dbReference type="PANTHER" id="PTHR16027:SF6">
    <property type="entry name" value="DILUTE DOMAIN-CONTAINING PROTEIN"/>
    <property type="match status" value="1"/>
</dbReference>
<dbReference type="PROSITE" id="PS51126">
    <property type="entry name" value="DILUTE"/>
    <property type="match status" value="1"/>
</dbReference>
<dbReference type="CDD" id="cd15473">
    <property type="entry name" value="Myo5p-like_CBD_DIL_ANK"/>
    <property type="match status" value="1"/>
</dbReference>
<accession>A0A433CXH0</accession>
<dbReference type="PRINTS" id="PR01415">
    <property type="entry name" value="ANKYRIN"/>
</dbReference>
<reference evidence="1 2" key="1">
    <citation type="journal article" date="2018" name="New Phytol.">
        <title>Phylogenomics of Endogonaceae and evolution of mycorrhizas within Mucoromycota.</title>
        <authorList>
            <person name="Chang Y."/>
            <person name="Desiro A."/>
            <person name="Na H."/>
            <person name="Sandor L."/>
            <person name="Lipzen A."/>
            <person name="Clum A."/>
            <person name="Barry K."/>
            <person name="Grigoriev I.V."/>
            <person name="Martin F.M."/>
            <person name="Stajich J.E."/>
            <person name="Smith M.E."/>
            <person name="Bonito G."/>
            <person name="Spatafora J.W."/>
        </authorList>
    </citation>
    <scope>NUCLEOTIDE SEQUENCE [LARGE SCALE GENOMIC DNA]</scope>
    <source>
        <strain evidence="1 2">GMNB39</strain>
    </source>
</reference>
<proteinExistence type="predicted"/>
<dbReference type="PROSITE" id="PS50088">
    <property type="entry name" value="ANK_REPEAT"/>
    <property type="match status" value="2"/>
</dbReference>
<evidence type="ECO:0000313" key="2">
    <source>
        <dbReference type="Proteomes" id="UP000268093"/>
    </source>
</evidence>
<dbReference type="InterPro" id="IPR037986">
    <property type="entry name" value="Myo5p-like_CBD_DIL"/>
</dbReference>
<dbReference type="InterPro" id="IPR052072">
    <property type="entry name" value="Vascular_dev_regulator"/>
</dbReference>
<dbReference type="SMART" id="SM01132">
    <property type="entry name" value="DIL"/>
    <property type="match status" value="1"/>
</dbReference>
<comment type="caution">
    <text evidence="1">The sequence shown here is derived from an EMBL/GenBank/DDBJ whole genome shotgun (WGS) entry which is preliminary data.</text>
</comment>
<organism evidence="1 2">
    <name type="scientific">Jimgerdemannia flammicorona</name>
    <dbReference type="NCBI Taxonomy" id="994334"/>
    <lineage>
        <taxon>Eukaryota</taxon>
        <taxon>Fungi</taxon>
        <taxon>Fungi incertae sedis</taxon>
        <taxon>Mucoromycota</taxon>
        <taxon>Mucoromycotina</taxon>
        <taxon>Endogonomycetes</taxon>
        <taxon>Endogonales</taxon>
        <taxon>Endogonaceae</taxon>
        <taxon>Jimgerdemannia</taxon>
    </lineage>
</organism>
<dbReference type="SUPFAM" id="SSF48403">
    <property type="entry name" value="Ankyrin repeat"/>
    <property type="match status" value="1"/>
</dbReference>
<dbReference type="Proteomes" id="UP000268093">
    <property type="component" value="Unassembled WGS sequence"/>
</dbReference>
<dbReference type="PANTHER" id="PTHR16027">
    <property type="entry name" value="DILUTE DOMAIN-CONTAINING PROTEIN YPR089W"/>
    <property type="match status" value="1"/>
</dbReference>
<name>A0A433CXH0_9FUNG</name>
<gene>
    <name evidence="1" type="ORF">BC936DRAFT_137389</name>
</gene>
<dbReference type="PROSITE" id="PS50297">
    <property type="entry name" value="ANK_REP_REGION"/>
    <property type="match status" value="2"/>
</dbReference>
<dbReference type="InterPro" id="IPR002710">
    <property type="entry name" value="Dilute_dom"/>
</dbReference>
<dbReference type="Pfam" id="PF01843">
    <property type="entry name" value="DIL"/>
    <property type="match status" value="1"/>
</dbReference>
<dbReference type="SMART" id="SM00248">
    <property type="entry name" value="ANK"/>
    <property type="match status" value="2"/>
</dbReference>
<dbReference type="InterPro" id="IPR036770">
    <property type="entry name" value="Ankyrin_rpt-contain_sf"/>
</dbReference>
<dbReference type="Pfam" id="PF12796">
    <property type="entry name" value="Ank_2"/>
    <property type="match status" value="1"/>
</dbReference>
<dbReference type="InterPro" id="IPR002110">
    <property type="entry name" value="Ankyrin_rpt"/>
</dbReference>